<name>A0ABD5VDJ1_9EURY</name>
<dbReference type="RefSeq" id="WP_336350467.1">
    <property type="nucleotide sequence ID" value="NZ_JAZAQL010000002.1"/>
</dbReference>
<accession>A0ABD5VDJ1</accession>
<evidence type="ECO:0000256" key="1">
    <source>
        <dbReference type="SAM" id="Phobius"/>
    </source>
</evidence>
<evidence type="ECO:0008006" key="4">
    <source>
        <dbReference type="Google" id="ProtNLM"/>
    </source>
</evidence>
<comment type="caution">
    <text evidence="2">The sequence shown here is derived from an EMBL/GenBank/DDBJ whole genome shotgun (WGS) entry which is preliminary data.</text>
</comment>
<keyword evidence="1" id="KW-1133">Transmembrane helix</keyword>
<dbReference type="Proteomes" id="UP001596395">
    <property type="component" value="Unassembled WGS sequence"/>
</dbReference>
<feature type="transmembrane region" description="Helical" evidence="1">
    <location>
        <begin position="45"/>
        <end position="65"/>
    </location>
</feature>
<dbReference type="AlphaFoldDB" id="A0ABD5VDJ1"/>
<evidence type="ECO:0000313" key="3">
    <source>
        <dbReference type="Proteomes" id="UP001596395"/>
    </source>
</evidence>
<keyword evidence="1" id="KW-0472">Membrane</keyword>
<proteinExistence type="predicted"/>
<protein>
    <recommendedName>
        <fullName evidence="4">SMODS and SLOG-associating 2TM effector domain-containing protein</fullName>
    </recommendedName>
</protein>
<gene>
    <name evidence="2" type="ORF">ACFQGB_11605</name>
</gene>
<feature type="transmembrane region" description="Helical" evidence="1">
    <location>
        <begin position="71"/>
        <end position="93"/>
    </location>
</feature>
<evidence type="ECO:0000313" key="2">
    <source>
        <dbReference type="EMBL" id="MFC6953509.1"/>
    </source>
</evidence>
<dbReference type="EMBL" id="JBHSXN010000002">
    <property type="protein sequence ID" value="MFC6953509.1"/>
    <property type="molecule type" value="Genomic_DNA"/>
</dbReference>
<reference evidence="2 3" key="1">
    <citation type="journal article" date="2019" name="Int. J. Syst. Evol. Microbiol.">
        <title>The Global Catalogue of Microorganisms (GCM) 10K type strain sequencing project: providing services to taxonomists for standard genome sequencing and annotation.</title>
        <authorList>
            <consortium name="The Broad Institute Genomics Platform"/>
            <consortium name="The Broad Institute Genome Sequencing Center for Infectious Disease"/>
            <person name="Wu L."/>
            <person name="Ma J."/>
        </authorList>
    </citation>
    <scope>NUCLEOTIDE SEQUENCE [LARGE SCALE GENOMIC DNA]</scope>
    <source>
        <strain evidence="2 3">GX26</strain>
    </source>
</reference>
<keyword evidence="1" id="KW-0812">Transmembrane</keyword>
<organism evidence="2 3">
    <name type="scientific">Halorubellus litoreus</name>
    <dbReference type="NCBI Taxonomy" id="755308"/>
    <lineage>
        <taxon>Archaea</taxon>
        <taxon>Methanobacteriati</taxon>
        <taxon>Methanobacteriota</taxon>
        <taxon>Stenosarchaea group</taxon>
        <taxon>Halobacteria</taxon>
        <taxon>Halobacteriales</taxon>
        <taxon>Halorubellaceae</taxon>
        <taxon>Halorubellus</taxon>
    </lineage>
</organism>
<sequence length="180" mass="21125">MSSTQYSNRRNRIYKDCFNEYRAQYINYQKYYLAANVLSNAHSALNIYGTVAGAGLLVLIAWIFRASDPGVWTPISLIAAASISVASFISFSVDWEDRSNTYYREGQKHQELYKNFNYLLKIRMPDPNENDSDLETRYKELVKNKNDLNMETSQIAQFWYKLLGLREDLDWERPPLHKLQ</sequence>
<keyword evidence="3" id="KW-1185">Reference proteome</keyword>